<dbReference type="EMBL" id="MN988486">
    <property type="protein sequence ID" value="QIG68160.1"/>
    <property type="molecule type" value="Genomic_DNA"/>
</dbReference>
<organism evidence="1 2">
    <name type="scientific">Rhizobium phage RHph_Y68</name>
    <dbReference type="NCBI Taxonomy" id="2509787"/>
    <lineage>
        <taxon>Viruses</taxon>
        <taxon>Duplodnaviria</taxon>
        <taxon>Heunggongvirae</taxon>
        <taxon>Uroviricota</taxon>
        <taxon>Caudoviricetes</taxon>
        <taxon>Pootjesviridae</taxon>
        <taxon>Staniewskivirinae</taxon>
        <taxon>Trinifflemingvirus</taxon>
        <taxon>Trinifflemingvirus Y68</taxon>
    </lineage>
</organism>
<keyword evidence="2" id="KW-1185">Reference proteome</keyword>
<sequence>MNQLQAARDTIALARSKGMDKQPYRLDLDASIQFPHLEDMLRRMESMTEKSDAKIGRWLGWMQCAVVVMTDATLDDMEEINIRNAADPEPAEVEYEYYTSSHPNYNDAIDFRNKRKFEENGWEVDESYVINGILVFDSHVERHWKRRKQS</sequence>
<evidence type="ECO:0000313" key="1">
    <source>
        <dbReference type="EMBL" id="QIG68160.1"/>
    </source>
</evidence>
<proteinExistence type="predicted"/>
<accession>A0A7S5URS8</accession>
<protein>
    <submittedName>
        <fullName evidence="1">Uncharacterized protein</fullName>
    </submittedName>
</protein>
<evidence type="ECO:0000313" key="2">
    <source>
        <dbReference type="Proteomes" id="UP000605518"/>
    </source>
</evidence>
<reference evidence="1" key="1">
    <citation type="submission" date="2020-01" db="EMBL/GenBank/DDBJ databases">
        <title>Patterns of diversity and host range of bacteriophage communities associated with bean-nodulatin bacteria.</title>
        <authorList>
            <person name="Vann Cauwenberghe J."/>
            <person name="Santamaria R.I."/>
            <person name="Bustos P."/>
            <person name="Juarez S."/>
            <person name="Gonzalez V."/>
        </authorList>
    </citation>
    <scope>NUCLEOTIDE SEQUENCE</scope>
</reference>
<gene>
    <name evidence="1" type="ORF">EVB55_225</name>
</gene>
<name>A0A7S5URS8_9CAUD</name>
<dbReference type="Proteomes" id="UP000605518">
    <property type="component" value="Segment"/>
</dbReference>